<dbReference type="AlphaFoldDB" id="A0AAW9RED6"/>
<comment type="function">
    <text evidence="5">Involved in iron-sulfur cluster biogenesis. Binds a 4Fe-4S cluster, can transfer this cluster to apoproteins, and thereby intervenes in the maturation of Fe/S proteins. Could also act as a scaffold/chaperone for damaged Fe/S proteins.</text>
</comment>
<dbReference type="InterPro" id="IPR001075">
    <property type="entry name" value="NIF_FeS_clus_asmbl_NifU_C"/>
</dbReference>
<feature type="domain" description="NIF system FeS cluster assembly NifU C-terminal" evidence="6">
    <location>
        <begin position="112"/>
        <end position="179"/>
    </location>
</feature>
<dbReference type="GO" id="GO:0051539">
    <property type="term" value="F:4 iron, 4 sulfur cluster binding"/>
    <property type="evidence" value="ECO:0007669"/>
    <property type="project" value="UniProtKB-UniRule"/>
</dbReference>
<dbReference type="Pfam" id="PF01106">
    <property type="entry name" value="NifU"/>
    <property type="match status" value="1"/>
</dbReference>
<dbReference type="InterPro" id="IPR000361">
    <property type="entry name" value="ATAP_core_dom"/>
</dbReference>
<evidence type="ECO:0000256" key="2">
    <source>
        <dbReference type="ARBA" id="ARBA00022723"/>
    </source>
</evidence>
<sequence length="202" mass="21833">MIEITPEAQEYFKRLLTQQDEAGLGLRISVHHPGTPHAGCDLQFCPEGTHQADDRVIELPAFNLFVAADSERWLEKASIDFDTDSTGGQLTIKAPGIRGHEPASDAPVEERVEWLLETEINPALASHGGRVALVEITRDMKVVLQFGGGCHGCGMADVTLKQGIEKTLTQKIPEITAVVDATDHETGQNPYYAPGAQGHSAV</sequence>
<keyword evidence="1 5" id="KW-0004">4Fe-4S</keyword>
<dbReference type="Gene3D" id="2.60.300.12">
    <property type="entry name" value="HesB-like domain"/>
    <property type="match status" value="1"/>
</dbReference>
<comment type="cofactor">
    <cofactor evidence="5">
        <name>[4Fe-4S] cluster</name>
        <dbReference type="ChEBI" id="CHEBI:49883"/>
    </cofactor>
    <text evidence="5">Binds 1 [4Fe-4S] cluster per subunit. The cluster is presumably bound at the interface of two monomers.</text>
</comment>
<comment type="caution">
    <text evidence="8">The sequence shown here is derived from an EMBL/GenBank/DDBJ whole genome shotgun (WGS) entry which is preliminary data.</text>
</comment>
<feature type="binding site" evidence="5">
    <location>
        <position position="153"/>
    </location>
    <ligand>
        <name>[4Fe-4S] cluster</name>
        <dbReference type="ChEBI" id="CHEBI:49883"/>
    </ligand>
</feature>
<dbReference type="GO" id="GO:0005506">
    <property type="term" value="F:iron ion binding"/>
    <property type="evidence" value="ECO:0007669"/>
    <property type="project" value="InterPro"/>
</dbReference>
<dbReference type="GO" id="GO:0016226">
    <property type="term" value="P:iron-sulfur cluster assembly"/>
    <property type="evidence" value="ECO:0007669"/>
    <property type="project" value="UniProtKB-UniRule"/>
</dbReference>
<keyword evidence="9" id="KW-1185">Reference proteome</keyword>
<dbReference type="Pfam" id="PF01521">
    <property type="entry name" value="Fe-S_biosyn"/>
    <property type="match status" value="1"/>
</dbReference>
<dbReference type="Gene3D" id="3.30.300.130">
    <property type="entry name" value="Fe-S cluster assembly (FSCA)"/>
    <property type="match status" value="1"/>
</dbReference>
<dbReference type="RefSeq" id="WP_354694115.1">
    <property type="nucleotide sequence ID" value="NZ_JAZHOG010000002.1"/>
</dbReference>
<keyword evidence="4 5" id="KW-0411">Iron-sulfur</keyword>
<dbReference type="PANTHER" id="PTHR11178">
    <property type="entry name" value="IRON-SULFUR CLUSTER SCAFFOLD PROTEIN NFU-RELATED"/>
    <property type="match status" value="1"/>
</dbReference>
<gene>
    <name evidence="5" type="primary">nfuA</name>
    <name evidence="8" type="ORF">V3330_04060</name>
</gene>
<evidence type="ECO:0000259" key="7">
    <source>
        <dbReference type="Pfam" id="PF01521"/>
    </source>
</evidence>
<dbReference type="Proteomes" id="UP001359886">
    <property type="component" value="Unassembled WGS sequence"/>
</dbReference>
<organism evidence="8 9">
    <name type="scientific">Elongatibacter sediminis</name>
    <dbReference type="NCBI Taxonomy" id="3119006"/>
    <lineage>
        <taxon>Bacteria</taxon>
        <taxon>Pseudomonadati</taxon>
        <taxon>Pseudomonadota</taxon>
        <taxon>Gammaproteobacteria</taxon>
        <taxon>Chromatiales</taxon>
        <taxon>Wenzhouxiangellaceae</taxon>
        <taxon>Elongatibacter</taxon>
    </lineage>
</organism>
<dbReference type="InterPro" id="IPR034904">
    <property type="entry name" value="FSCA_dom_sf"/>
</dbReference>
<evidence type="ECO:0000256" key="3">
    <source>
        <dbReference type="ARBA" id="ARBA00023004"/>
    </source>
</evidence>
<dbReference type="EMBL" id="JAZHOG010000002">
    <property type="protein sequence ID" value="MEJ8566795.1"/>
    <property type="molecule type" value="Genomic_DNA"/>
</dbReference>
<feature type="binding site" evidence="5">
    <location>
        <position position="150"/>
    </location>
    <ligand>
        <name>[4Fe-4S] cluster</name>
        <dbReference type="ChEBI" id="CHEBI:49883"/>
    </ligand>
</feature>
<dbReference type="InterPro" id="IPR017726">
    <property type="entry name" value="Fe/S_biogenesis_protein_NfuA"/>
</dbReference>
<evidence type="ECO:0000259" key="6">
    <source>
        <dbReference type="Pfam" id="PF01106"/>
    </source>
</evidence>
<dbReference type="InterPro" id="IPR035903">
    <property type="entry name" value="HesB-like_dom_sf"/>
</dbReference>
<dbReference type="PANTHER" id="PTHR11178:SF51">
    <property type="entry name" value="FE_S BIOGENESIS PROTEIN NFUA"/>
    <property type="match status" value="1"/>
</dbReference>
<evidence type="ECO:0000256" key="5">
    <source>
        <dbReference type="HAMAP-Rule" id="MF_01637"/>
    </source>
</evidence>
<name>A0AAW9RED6_9GAMM</name>
<reference evidence="8 9" key="1">
    <citation type="submission" date="2024-02" db="EMBL/GenBank/DDBJ databases">
        <title>A novel Wenzhouxiangellaceae bacterium, isolated from coastal sediments.</title>
        <authorList>
            <person name="Du Z.-J."/>
            <person name="Ye Y.-Q."/>
            <person name="Zhang X.-Y."/>
        </authorList>
    </citation>
    <scope>NUCLEOTIDE SEQUENCE [LARGE SCALE GENOMIC DNA]</scope>
    <source>
        <strain evidence="8 9">CH-27</strain>
    </source>
</reference>
<proteinExistence type="inferred from homology"/>
<keyword evidence="3 5" id="KW-0408">Iron</keyword>
<dbReference type="SUPFAM" id="SSF117916">
    <property type="entry name" value="Fe-S cluster assembly (FSCA) domain-like"/>
    <property type="match status" value="1"/>
</dbReference>
<keyword evidence="2 5" id="KW-0479">Metal-binding</keyword>
<feature type="domain" description="Core" evidence="7">
    <location>
        <begin position="2"/>
        <end position="96"/>
    </location>
</feature>
<comment type="subunit">
    <text evidence="5">Homodimer.</text>
</comment>
<comment type="similarity">
    <text evidence="5">Belongs to the NfuA family.</text>
</comment>
<evidence type="ECO:0000256" key="4">
    <source>
        <dbReference type="ARBA" id="ARBA00023014"/>
    </source>
</evidence>
<dbReference type="SUPFAM" id="SSF89360">
    <property type="entry name" value="HesB-like domain"/>
    <property type="match status" value="1"/>
</dbReference>
<evidence type="ECO:0000256" key="1">
    <source>
        <dbReference type="ARBA" id="ARBA00022485"/>
    </source>
</evidence>
<evidence type="ECO:0000313" key="9">
    <source>
        <dbReference type="Proteomes" id="UP001359886"/>
    </source>
</evidence>
<evidence type="ECO:0000313" key="8">
    <source>
        <dbReference type="EMBL" id="MEJ8566795.1"/>
    </source>
</evidence>
<dbReference type="HAMAP" id="MF_01637">
    <property type="entry name" value="Fe_S_biogen_NfuA"/>
    <property type="match status" value="1"/>
</dbReference>
<accession>A0AAW9RED6</accession>
<protein>
    <recommendedName>
        <fullName evidence="5">Fe/S biogenesis protein NfuA</fullName>
    </recommendedName>
</protein>
<dbReference type="GO" id="GO:0051604">
    <property type="term" value="P:protein maturation"/>
    <property type="evidence" value="ECO:0007669"/>
    <property type="project" value="UniProtKB-UniRule"/>
</dbReference>